<evidence type="ECO:0000313" key="4">
    <source>
        <dbReference type="EMBL" id="RSM78990.1"/>
    </source>
</evidence>
<dbReference type="PANTHER" id="PTHR16305">
    <property type="entry name" value="TESTICULAR SOLUBLE ADENYLYL CYCLASE"/>
    <property type="match status" value="1"/>
</dbReference>
<dbReference type="SUPFAM" id="SSF52540">
    <property type="entry name" value="P-loop containing nucleoside triphosphate hydrolases"/>
    <property type="match status" value="1"/>
</dbReference>
<dbReference type="GO" id="GO:0005737">
    <property type="term" value="C:cytoplasm"/>
    <property type="evidence" value="ECO:0007669"/>
    <property type="project" value="TreeGrafter"/>
</dbReference>
<dbReference type="Gene3D" id="1.25.40.10">
    <property type="entry name" value="Tetratricopeptide repeat domain"/>
    <property type="match status" value="1"/>
</dbReference>
<dbReference type="SMART" id="SM00421">
    <property type="entry name" value="HTH_LUXR"/>
    <property type="match status" value="1"/>
</dbReference>
<dbReference type="GO" id="GO:0003677">
    <property type="term" value="F:DNA binding"/>
    <property type="evidence" value="ECO:0007669"/>
    <property type="project" value="InterPro"/>
</dbReference>
<dbReference type="PANTHER" id="PTHR16305:SF28">
    <property type="entry name" value="GUANYLATE CYCLASE DOMAIN-CONTAINING PROTEIN"/>
    <property type="match status" value="1"/>
</dbReference>
<dbReference type="PROSITE" id="PS00622">
    <property type="entry name" value="HTH_LUXR_1"/>
    <property type="match status" value="1"/>
</dbReference>
<keyword evidence="2" id="KW-0067">ATP-binding</keyword>
<protein>
    <submittedName>
        <fullName evidence="4">LuxR family transcriptional regulator</fullName>
    </submittedName>
</protein>
<gene>
    <name evidence="4" type="ORF">DMH04_32465</name>
</gene>
<dbReference type="InterPro" id="IPR000792">
    <property type="entry name" value="Tscrpt_reg_LuxR_C"/>
</dbReference>
<dbReference type="Pfam" id="PF00196">
    <property type="entry name" value="GerE"/>
    <property type="match status" value="1"/>
</dbReference>
<dbReference type="CDD" id="cd06170">
    <property type="entry name" value="LuxR_C_like"/>
    <property type="match status" value="1"/>
</dbReference>
<dbReference type="EMBL" id="QHKI01000034">
    <property type="protein sequence ID" value="RSM78990.1"/>
    <property type="molecule type" value="Genomic_DNA"/>
</dbReference>
<dbReference type="PRINTS" id="PR00038">
    <property type="entry name" value="HTHLUXR"/>
</dbReference>
<organism evidence="4 5">
    <name type="scientific">Kibdelosporangium aridum</name>
    <dbReference type="NCBI Taxonomy" id="2030"/>
    <lineage>
        <taxon>Bacteria</taxon>
        <taxon>Bacillati</taxon>
        <taxon>Actinomycetota</taxon>
        <taxon>Actinomycetes</taxon>
        <taxon>Pseudonocardiales</taxon>
        <taxon>Pseudonocardiaceae</taxon>
        <taxon>Kibdelosporangium</taxon>
    </lineage>
</organism>
<dbReference type="Proteomes" id="UP000287547">
    <property type="component" value="Unassembled WGS sequence"/>
</dbReference>
<dbReference type="InterPro" id="IPR016032">
    <property type="entry name" value="Sig_transdc_resp-reg_C-effctor"/>
</dbReference>
<dbReference type="RefSeq" id="WP_037259128.1">
    <property type="nucleotide sequence ID" value="NZ_QHKI01000034.1"/>
</dbReference>
<keyword evidence="1" id="KW-0547">Nucleotide-binding</keyword>
<accession>A0A428Z1S0</accession>
<evidence type="ECO:0000256" key="2">
    <source>
        <dbReference type="ARBA" id="ARBA00022840"/>
    </source>
</evidence>
<dbReference type="Gene3D" id="1.10.10.10">
    <property type="entry name" value="Winged helix-like DNA-binding domain superfamily/Winged helix DNA-binding domain"/>
    <property type="match status" value="1"/>
</dbReference>
<dbReference type="SUPFAM" id="SSF46894">
    <property type="entry name" value="C-terminal effector domain of the bipartite response regulators"/>
    <property type="match status" value="1"/>
</dbReference>
<dbReference type="GO" id="GO:0006355">
    <property type="term" value="P:regulation of DNA-templated transcription"/>
    <property type="evidence" value="ECO:0007669"/>
    <property type="project" value="InterPro"/>
</dbReference>
<evidence type="ECO:0000259" key="3">
    <source>
        <dbReference type="PROSITE" id="PS50043"/>
    </source>
</evidence>
<evidence type="ECO:0000256" key="1">
    <source>
        <dbReference type="ARBA" id="ARBA00022741"/>
    </source>
</evidence>
<dbReference type="GO" id="GO:0005524">
    <property type="term" value="F:ATP binding"/>
    <property type="evidence" value="ECO:0007669"/>
    <property type="project" value="UniProtKB-KW"/>
</dbReference>
<comment type="caution">
    <text evidence="4">The sequence shown here is derived from an EMBL/GenBank/DDBJ whole genome shotgun (WGS) entry which is preliminary data.</text>
</comment>
<proteinExistence type="predicted"/>
<dbReference type="InterPro" id="IPR036388">
    <property type="entry name" value="WH-like_DNA-bd_sf"/>
</dbReference>
<dbReference type="OrthoDB" id="3197423at2"/>
<dbReference type="GO" id="GO:0004016">
    <property type="term" value="F:adenylate cyclase activity"/>
    <property type="evidence" value="ECO:0007669"/>
    <property type="project" value="TreeGrafter"/>
</dbReference>
<name>A0A428Z1S0_KIBAR</name>
<dbReference type="InterPro" id="IPR011990">
    <property type="entry name" value="TPR-like_helical_dom_sf"/>
</dbReference>
<dbReference type="AlphaFoldDB" id="A0A428Z1S0"/>
<evidence type="ECO:0000313" key="5">
    <source>
        <dbReference type="Proteomes" id="UP000287547"/>
    </source>
</evidence>
<dbReference type="InterPro" id="IPR027417">
    <property type="entry name" value="P-loop_NTPase"/>
</dbReference>
<reference evidence="4 5" key="1">
    <citation type="submission" date="2018-05" db="EMBL/GenBank/DDBJ databases">
        <title>Evolution of GPA BGCs.</title>
        <authorList>
            <person name="Waglechner N."/>
            <person name="Wright G.D."/>
        </authorList>
    </citation>
    <scope>NUCLEOTIDE SEQUENCE [LARGE SCALE GENOMIC DNA]</scope>
    <source>
        <strain evidence="4 5">A82846</strain>
    </source>
</reference>
<sequence>MAVKRFIGREAELARMKAALRGDAVGVVLAGQFGIGKSKLAQAFVDWAESNRYATQWALATRSTATVPFGALASVDTSLDNLVLRVDDAHLLDEASAELLYELAMGHTAFVVLTVQRGVPAPDMVTKLITHERMVVVDVPALSQPEVDRLLADELDGHVDTVTMARIATVCGGNPLFISELLTAGREFGALRMSHSGWTWTGPLRVNTRLTELVGLRLADLSEEQLTVTRLLALGEPLDVKLLRRLTSVETVDEMLGRELIVVDQSGETTLAHPVYAEVIASQIGPVRKRMLLRKLAEALAATGARRRDDALRLAIWRLESGPSAADDGASRELVDGARRARALFDHHAVERLTRASLTCGGGFLATVLLGDALYWQGRHAEAAEVLRLEPPRQATSEELMEWATVCSSNDFWGFADLERAENVLRVAESRLAACPERERVTAHRASLQAFAGLIGDAVATAEGMLESATDDEARLRALSVAVPAWAHNGRPAYAAEVGEQGMARFGHLLEVRPLLIGELVAGQAFACLWAGQTDTALQLATTGYQHVVQARDHDLRGIWATLLGRIELARGQVESARRHLREAVSLLRPNNREGFLSWALSGLAVAAASVRDLAEATAAITQAQQHSRAPARIFDSDLALAVAWIAAQSGELTRARRLAMACADDAEYPLPEMLALHCALRCGADCGPRLAHAATKVDGRFATVLVKQALGQDCAAEFGAMGLFLYAAETATQARKPQAAKDWLARCEGANSPILRRNTALTSREQEIAELTAHGLAAREVAAKLELSTRTVTNHLASVYSKLGVTGREALRTLL</sequence>
<dbReference type="PROSITE" id="PS50043">
    <property type="entry name" value="HTH_LUXR_2"/>
    <property type="match status" value="1"/>
</dbReference>
<dbReference type="SUPFAM" id="SSF48452">
    <property type="entry name" value="TPR-like"/>
    <property type="match status" value="1"/>
</dbReference>
<feature type="domain" description="HTH luxR-type" evidence="3">
    <location>
        <begin position="755"/>
        <end position="816"/>
    </location>
</feature>